<dbReference type="PANTHER" id="PTHR33991">
    <property type="entry name" value="DNA REPAIR PROTEIN RECO"/>
    <property type="match status" value="1"/>
</dbReference>
<evidence type="ECO:0000259" key="8">
    <source>
        <dbReference type="Pfam" id="PF11967"/>
    </source>
</evidence>
<keyword evidence="4 7" id="KW-0233">DNA recombination</keyword>
<keyword evidence="3 7" id="KW-0227">DNA damage</keyword>
<dbReference type="GO" id="GO:0006302">
    <property type="term" value="P:double-strand break repair"/>
    <property type="evidence" value="ECO:0007669"/>
    <property type="project" value="TreeGrafter"/>
</dbReference>
<dbReference type="RefSeq" id="WP_133528652.1">
    <property type="nucleotide sequence ID" value="NZ_SNXO01000021.1"/>
</dbReference>
<protein>
    <recommendedName>
        <fullName evidence="2 7">DNA repair protein RecO</fullName>
    </recommendedName>
    <alternativeName>
        <fullName evidence="6 7">Recombination protein O</fullName>
    </alternativeName>
</protein>
<dbReference type="AlphaFoldDB" id="A0A4R6Q3T1"/>
<evidence type="ECO:0000313" key="10">
    <source>
        <dbReference type="Proteomes" id="UP000295500"/>
    </source>
</evidence>
<dbReference type="SUPFAM" id="SSF57863">
    <property type="entry name" value="ArfGap/RecO-like zinc finger"/>
    <property type="match status" value="1"/>
</dbReference>
<dbReference type="GO" id="GO:0006310">
    <property type="term" value="P:DNA recombination"/>
    <property type="evidence" value="ECO:0007669"/>
    <property type="project" value="UniProtKB-UniRule"/>
</dbReference>
<organism evidence="9 10">
    <name type="scientific">Aminicella lysinilytica</name>
    <dbReference type="NCBI Taxonomy" id="433323"/>
    <lineage>
        <taxon>Bacteria</taxon>
        <taxon>Bacillati</taxon>
        <taxon>Bacillota</taxon>
        <taxon>Clostridia</taxon>
        <taxon>Peptostreptococcales</taxon>
        <taxon>Anaerovoracaceae</taxon>
        <taxon>Aminicella</taxon>
    </lineage>
</organism>
<dbReference type="Pfam" id="PF11967">
    <property type="entry name" value="RecO_N"/>
    <property type="match status" value="1"/>
</dbReference>
<accession>A0A4R6Q3T1</accession>
<dbReference type="Proteomes" id="UP000295500">
    <property type="component" value="Unassembled WGS sequence"/>
</dbReference>
<comment type="caution">
    <text evidence="9">The sequence shown here is derived from an EMBL/GenBank/DDBJ whole genome shotgun (WGS) entry which is preliminary data.</text>
</comment>
<dbReference type="InterPro" id="IPR042242">
    <property type="entry name" value="RecO_C"/>
</dbReference>
<feature type="domain" description="DNA replication/recombination mediator RecO N-terminal" evidence="8">
    <location>
        <begin position="1"/>
        <end position="78"/>
    </location>
</feature>
<dbReference type="HAMAP" id="MF_00201">
    <property type="entry name" value="RecO"/>
    <property type="match status" value="1"/>
</dbReference>
<dbReference type="NCBIfam" id="TIGR00613">
    <property type="entry name" value="reco"/>
    <property type="match status" value="1"/>
</dbReference>
<dbReference type="SUPFAM" id="SSF50249">
    <property type="entry name" value="Nucleic acid-binding proteins"/>
    <property type="match status" value="1"/>
</dbReference>
<dbReference type="InterPro" id="IPR012340">
    <property type="entry name" value="NA-bd_OB-fold"/>
</dbReference>
<proteinExistence type="inferred from homology"/>
<comment type="function">
    <text evidence="7">Involved in DNA repair and RecF pathway recombination.</text>
</comment>
<name>A0A4R6Q3T1_9FIRM</name>
<evidence type="ECO:0000256" key="2">
    <source>
        <dbReference type="ARBA" id="ARBA00021310"/>
    </source>
</evidence>
<dbReference type="OrthoDB" id="9797083at2"/>
<dbReference type="GO" id="GO:0043590">
    <property type="term" value="C:bacterial nucleoid"/>
    <property type="evidence" value="ECO:0007669"/>
    <property type="project" value="TreeGrafter"/>
</dbReference>
<evidence type="ECO:0000256" key="4">
    <source>
        <dbReference type="ARBA" id="ARBA00023172"/>
    </source>
</evidence>
<evidence type="ECO:0000256" key="7">
    <source>
        <dbReference type="HAMAP-Rule" id="MF_00201"/>
    </source>
</evidence>
<gene>
    <name evidence="7" type="primary">recO</name>
    <name evidence="9" type="ORF">EV211_12141</name>
</gene>
<sequence length="252" mass="28656">MYLNSEGIIFRQTKATGGRRMILLFTKKYGKISVGTSMSEKARTKSSLAMRPFTYGNYQIFQGRTYYNLDKADTIKSFYGIGEDLDKFMYGSYVLELTEKLVPEELAQPAIFDLLIEFMEQLELRKKSCETLVLAYEVRILKILGMFPELRSCVSCGSKEELDYFSVRDGGIMCRNCAEKLRSEGEDSLIYDGKFGIVDILNYFASNSLGSFSKIALDDGIADRLQVIIKEYISYHLDVGNLKSESLFAKNI</sequence>
<keyword evidence="5 7" id="KW-0234">DNA repair</keyword>
<evidence type="ECO:0000256" key="3">
    <source>
        <dbReference type="ARBA" id="ARBA00022763"/>
    </source>
</evidence>
<evidence type="ECO:0000256" key="5">
    <source>
        <dbReference type="ARBA" id="ARBA00023204"/>
    </source>
</evidence>
<evidence type="ECO:0000256" key="6">
    <source>
        <dbReference type="ARBA" id="ARBA00033409"/>
    </source>
</evidence>
<dbReference type="Pfam" id="PF02565">
    <property type="entry name" value="RecO_C"/>
    <property type="match status" value="1"/>
</dbReference>
<dbReference type="InterPro" id="IPR022572">
    <property type="entry name" value="DNA_rep/recomb_RecO_N"/>
</dbReference>
<keyword evidence="10" id="KW-1185">Reference proteome</keyword>
<evidence type="ECO:0000256" key="1">
    <source>
        <dbReference type="ARBA" id="ARBA00007452"/>
    </source>
</evidence>
<dbReference type="Gene3D" id="1.20.1440.120">
    <property type="entry name" value="Recombination protein O, C-terminal domain"/>
    <property type="match status" value="1"/>
</dbReference>
<dbReference type="InterPro" id="IPR003717">
    <property type="entry name" value="RecO"/>
</dbReference>
<reference evidence="9 10" key="1">
    <citation type="submission" date="2019-03" db="EMBL/GenBank/DDBJ databases">
        <title>Genomic Encyclopedia of Type Strains, Phase IV (KMG-IV): sequencing the most valuable type-strain genomes for metagenomic binning, comparative biology and taxonomic classification.</title>
        <authorList>
            <person name="Goeker M."/>
        </authorList>
    </citation>
    <scope>NUCLEOTIDE SEQUENCE [LARGE SCALE GENOMIC DNA]</scope>
    <source>
        <strain evidence="9 10">DSM 28287</strain>
    </source>
</reference>
<dbReference type="PANTHER" id="PTHR33991:SF1">
    <property type="entry name" value="DNA REPAIR PROTEIN RECO"/>
    <property type="match status" value="1"/>
</dbReference>
<dbReference type="InterPro" id="IPR037278">
    <property type="entry name" value="ARFGAP/RecO"/>
</dbReference>
<dbReference type="EMBL" id="SNXO01000021">
    <property type="protein sequence ID" value="TDP54589.1"/>
    <property type="molecule type" value="Genomic_DNA"/>
</dbReference>
<evidence type="ECO:0000313" key="9">
    <source>
        <dbReference type="EMBL" id="TDP54589.1"/>
    </source>
</evidence>
<comment type="similarity">
    <text evidence="1 7">Belongs to the RecO family.</text>
</comment>